<dbReference type="RefSeq" id="WP_201685835.1">
    <property type="nucleotide sequence ID" value="NZ_JAEQNA010000009.1"/>
</dbReference>
<dbReference type="GO" id="GO:0004177">
    <property type="term" value="F:aminopeptidase activity"/>
    <property type="evidence" value="ECO:0007669"/>
    <property type="project" value="UniProtKB-KW"/>
</dbReference>
<sequence length="357" mass="36897">MRRGLISWSREELPAAALDARVSRLQAGMRAQGLGAVLAYASFAQPAPVQWLCNFIPYWSEALLVVQPEGPPTLLVALTPRVHFWIREVSHVGELVAAPKPGAQAAQLLAQSLPSEARVGVIGLDALPWSVAEPLLAAGWGPRLVDATALYQAARHPADDAELALARKAAAMAQAALDATPAEAARSAEVIAAADGSARLAGAEEVLPRIAPDLAADATLRRMEGVQVLGERYAVDCSLAYRGVWVRMARSVCRSSAAPASWAAADAWFDAALAGWTGSGTPDLAANAPGRLADWTLEASTGLAPLSVAASGPAPQGGGSAALPAGTLAVFSARLEMDDGPWLRSAPLRIGHGALAT</sequence>
<keyword evidence="2" id="KW-0645">Protease</keyword>
<name>A0A936ZM36_9BURK</name>
<feature type="domain" description="Creatinase N-terminal" evidence="1">
    <location>
        <begin position="21"/>
        <end position="155"/>
    </location>
</feature>
<proteinExistence type="predicted"/>
<accession>A0A936ZM36</accession>
<dbReference type="InterPro" id="IPR029149">
    <property type="entry name" value="Creatin/AminoP/Spt16_N"/>
</dbReference>
<dbReference type="SUPFAM" id="SSF53092">
    <property type="entry name" value="Creatinase/prolidase N-terminal domain"/>
    <property type="match status" value="1"/>
</dbReference>
<keyword evidence="2" id="KW-0378">Hydrolase</keyword>
<gene>
    <name evidence="2" type="ORF">JI739_20355</name>
</gene>
<protein>
    <submittedName>
        <fullName evidence="2">Aminopeptidase P family N-terminal domain-containing protein</fullName>
    </submittedName>
</protein>
<reference evidence="2" key="1">
    <citation type="submission" date="2021-01" db="EMBL/GenBank/DDBJ databases">
        <title>Ramlibacter sp. strain AW1 16S ribosomal RNA gene Genome sequencing and assembly.</title>
        <authorList>
            <person name="Kang M."/>
        </authorList>
    </citation>
    <scope>NUCLEOTIDE SEQUENCE</scope>
    <source>
        <strain evidence="2">AW1</strain>
    </source>
</reference>
<dbReference type="AlphaFoldDB" id="A0A936ZM36"/>
<organism evidence="2 3">
    <name type="scientific">Ramlibacter aurantiacus</name>
    <dbReference type="NCBI Taxonomy" id="2801330"/>
    <lineage>
        <taxon>Bacteria</taxon>
        <taxon>Pseudomonadati</taxon>
        <taxon>Pseudomonadota</taxon>
        <taxon>Betaproteobacteria</taxon>
        <taxon>Burkholderiales</taxon>
        <taxon>Comamonadaceae</taxon>
        <taxon>Ramlibacter</taxon>
    </lineage>
</organism>
<dbReference type="EMBL" id="JAEQNA010000009">
    <property type="protein sequence ID" value="MBL0422698.1"/>
    <property type="molecule type" value="Genomic_DNA"/>
</dbReference>
<comment type="caution">
    <text evidence="2">The sequence shown here is derived from an EMBL/GenBank/DDBJ whole genome shotgun (WGS) entry which is preliminary data.</text>
</comment>
<evidence type="ECO:0000313" key="2">
    <source>
        <dbReference type="EMBL" id="MBL0422698.1"/>
    </source>
</evidence>
<dbReference type="Proteomes" id="UP000613011">
    <property type="component" value="Unassembled WGS sequence"/>
</dbReference>
<evidence type="ECO:0000313" key="3">
    <source>
        <dbReference type="Proteomes" id="UP000613011"/>
    </source>
</evidence>
<dbReference type="Pfam" id="PF01321">
    <property type="entry name" value="Creatinase_N"/>
    <property type="match status" value="1"/>
</dbReference>
<evidence type="ECO:0000259" key="1">
    <source>
        <dbReference type="Pfam" id="PF01321"/>
    </source>
</evidence>
<dbReference type="Gene3D" id="3.40.350.10">
    <property type="entry name" value="Creatinase/prolidase N-terminal domain"/>
    <property type="match status" value="1"/>
</dbReference>
<keyword evidence="2" id="KW-0031">Aminopeptidase</keyword>
<keyword evidence="3" id="KW-1185">Reference proteome</keyword>
<dbReference type="InterPro" id="IPR000587">
    <property type="entry name" value="Creatinase_N"/>
</dbReference>